<keyword evidence="1" id="KW-0812">Transmembrane</keyword>
<feature type="transmembrane region" description="Helical" evidence="1">
    <location>
        <begin position="9"/>
        <end position="27"/>
    </location>
</feature>
<organism evidence="2 3">
    <name type="scientific">Clostridium simiarum</name>
    <dbReference type="NCBI Taxonomy" id="2841506"/>
    <lineage>
        <taxon>Bacteria</taxon>
        <taxon>Bacillati</taxon>
        <taxon>Bacillota</taxon>
        <taxon>Clostridia</taxon>
        <taxon>Eubacteriales</taxon>
        <taxon>Clostridiaceae</taxon>
        <taxon>Clostridium</taxon>
    </lineage>
</organism>
<protein>
    <submittedName>
        <fullName evidence="2">Uncharacterized protein</fullName>
    </submittedName>
</protein>
<feature type="transmembrane region" description="Helical" evidence="1">
    <location>
        <begin position="183"/>
        <end position="205"/>
    </location>
</feature>
<feature type="transmembrane region" description="Helical" evidence="1">
    <location>
        <begin position="212"/>
        <end position="231"/>
    </location>
</feature>
<reference evidence="2 3" key="1">
    <citation type="submission" date="2021-06" db="EMBL/GenBank/DDBJ databases">
        <authorList>
            <person name="Sun Q."/>
            <person name="Li D."/>
        </authorList>
    </citation>
    <scope>NUCLEOTIDE SEQUENCE [LARGE SCALE GENOMIC DNA]</scope>
    <source>
        <strain evidence="2 3">MSJ-4</strain>
    </source>
</reference>
<comment type="caution">
    <text evidence="2">The sequence shown here is derived from an EMBL/GenBank/DDBJ whole genome shotgun (WGS) entry which is preliminary data.</text>
</comment>
<evidence type="ECO:0000313" key="2">
    <source>
        <dbReference type="EMBL" id="MBU5592896.1"/>
    </source>
</evidence>
<feature type="transmembrane region" description="Helical" evidence="1">
    <location>
        <begin position="69"/>
        <end position="93"/>
    </location>
</feature>
<keyword evidence="1" id="KW-0472">Membrane</keyword>
<sequence>MINSLPSKILRTTYILSALIIILIYIRPPFNQKLYGEDLIFITIMILSYIIIGKFSMKLNNLYFSLEDYIIVILYFIFQMNLLILIMLISFLLSSILDILTTENKNNINYNKYIINLSILMLTLLFSHRSLSFIREMYSGNINLVLSILLFSTFFTLFNYILLLIDTLLKNKSKVQDILSKKALYYFSIIFLTSSTMSYITLYLYEIFQYTLVIVFTLFVIFLSYTFNAIGNLKQENIFLNSLIESYNKMISKSSYTNKLYTVINTIETIVPFYYCGIYNFIGNNEYIYPICNKNEANVDYENLKIKNLGNNPVLDLIQCGKYFYTKNENILKYFFIKKHNPNIESILIFPISNIKDTLGCILIAFDNYSPSKKEILLLEQLSKSVGVFTEEKISSIVSRKNMYTNYEDFSSILDKNICEKNLFCLSIVEIKNYAEILNTYGIEVYENIKLNLSENISKGLSSLDYILCNKKEDIKIIFNLQDGLNAGNKIEKLKKDFTNYKFNNKIEIKVLYTLVEYPMDGINKEELISKSYKILYEKGLNKNNFQLKKLN</sequence>
<gene>
    <name evidence="2" type="ORF">KQI89_14170</name>
</gene>
<proteinExistence type="predicted"/>
<keyword evidence="1" id="KW-1133">Transmembrane helix</keyword>
<feature type="transmembrane region" description="Helical" evidence="1">
    <location>
        <begin position="143"/>
        <end position="163"/>
    </location>
</feature>
<name>A0ABS6F321_9CLOT</name>
<evidence type="ECO:0000313" key="3">
    <source>
        <dbReference type="Proteomes" id="UP000736583"/>
    </source>
</evidence>
<feature type="transmembrane region" description="Helical" evidence="1">
    <location>
        <begin position="39"/>
        <end position="57"/>
    </location>
</feature>
<keyword evidence="3" id="KW-1185">Reference proteome</keyword>
<accession>A0ABS6F321</accession>
<dbReference type="Proteomes" id="UP000736583">
    <property type="component" value="Unassembled WGS sequence"/>
</dbReference>
<dbReference type="RefSeq" id="WP_216457586.1">
    <property type="nucleotide sequence ID" value="NZ_JAHLQL010000005.1"/>
</dbReference>
<dbReference type="EMBL" id="JAHLQL010000005">
    <property type="protein sequence ID" value="MBU5592896.1"/>
    <property type="molecule type" value="Genomic_DNA"/>
</dbReference>
<evidence type="ECO:0000256" key="1">
    <source>
        <dbReference type="SAM" id="Phobius"/>
    </source>
</evidence>
<feature type="transmembrane region" description="Helical" evidence="1">
    <location>
        <begin position="113"/>
        <end position="131"/>
    </location>
</feature>